<dbReference type="SUPFAM" id="SSF53067">
    <property type="entry name" value="Actin-like ATPase domain"/>
    <property type="match status" value="1"/>
</dbReference>
<dbReference type="PANTHER" id="PTHR18964:SF149">
    <property type="entry name" value="BIFUNCTIONAL UDP-N-ACETYLGLUCOSAMINE 2-EPIMERASE_N-ACETYLMANNOSAMINE KINASE"/>
    <property type="match status" value="1"/>
</dbReference>
<dbReference type="InterPro" id="IPR036388">
    <property type="entry name" value="WH-like_DNA-bd_sf"/>
</dbReference>
<sequence>MTGKKGNSLLETRRRNRVLIKNMIFRMENARRTAIAEELGLTLPTITTSVNEMLSEGILEEIPITDGKLVNNMGRRPNAIAFRAEAAYAIGVELGPYATRAVLMNLRGEVLEQSEYESPAENYAGMLEKITNIINEMVDKAKGRNLLGVGVGLPGFIDREKGVIRSNPRKDWMGKPFATDLEERIHLPILIDNNVRLRAVGHEMSMRGQKPDSFAYFFVSRGVACPLMLKDDVVSGYTAGAGEIGHTVISVGKELKCVDDLGSEGAIFRNCQEAMLGGRLPELRERVQKDRILRMDQILEVQELGNPEVNSIIEQAIGYLGIALANVVNLINPGYVVADSCLFQSEKNRKQLLESAKSNFFGLNEEEVQIEFAPFEKFRGAKRGSIFFDPRKVFKYLVAVT</sequence>
<dbReference type="RefSeq" id="WP_007887234.1">
    <property type="nucleotide sequence ID" value="NZ_ACFY01000101.1"/>
</dbReference>
<dbReference type="Gene3D" id="3.30.420.40">
    <property type="match status" value="2"/>
</dbReference>
<dbReference type="InterPro" id="IPR043129">
    <property type="entry name" value="ATPase_NBD"/>
</dbReference>
<evidence type="ECO:0000256" key="2">
    <source>
        <dbReference type="ARBA" id="ARBA00006479"/>
    </source>
</evidence>
<dbReference type="InterPro" id="IPR036390">
    <property type="entry name" value="WH_DNA-bd_sf"/>
</dbReference>
<keyword evidence="3" id="KW-0859">Xylose metabolism</keyword>
<dbReference type="InterPro" id="IPR000600">
    <property type="entry name" value="ROK"/>
</dbReference>
<evidence type="ECO:0000313" key="4">
    <source>
        <dbReference type="EMBL" id="EEG93458.1"/>
    </source>
</evidence>
<dbReference type="EMBL" id="ACFY01000101">
    <property type="protein sequence ID" value="EEG93458.1"/>
    <property type="molecule type" value="Genomic_DNA"/>
</dbReference>
<dbReference type="Pfam" id="PF00480">
    <property type="entry name" value="ROK"/>
    <property type="match status" value="1"/>
</dbReference>
<evidence type="ECO:0000313" key="5">
    <source>
        <dbReference type="Proteomes" id="UP000003561"/>
    </source>
</evidence>
<reference evidence="4 5" key="1">
    <citation type="submission" date="2009-02" db="EMBL/GenBank/DDBJ databases">
        <authorList>
            <person name="Fulton L."/>
            <person name="Clifton S."/>
            <person name="Fulton B."/>
            <person name="Xu J."/>
            <person name="Minx P."/>
            <person name="Pepin K.H."/>
            <person name="Johnson M."/>
            <person name="Bhonagiri V."/>
            <person name="Nash W.E."/>
            <person name="Mardis E.R."/>
            <person name="Wilson R.K."/>
        </authorList>
    </citation>
    <scope>NUCLEOTIDE SEQUENCE [LARGE SCALE GENOMIC DNA]</scope>
    <source>
        <strain evidence="4 5">DSM 16841</strain>
    </source>
</reference>
<dbReference type="GO" id="GO:0042732">
    <property type="term" value="P:D-xylose metabolic process"/>
    <property type="evidence" value="ECO:0007669"/>
    <property type="project" value="UniProtKB-KW"/>
</dbReference>
<accession>C0FVB8</accession>
<dbReference type="Gene3D" id="1.10.10.10">
    <property type="entry name" value="Winged helix-like DNA-binding domain superfamily/Winged helix DNA-binding domain"/>
    <property type="match status" value="1"/>
</dbReference>
<gene>
    <name evidence="4" type="ORF">ROSEINA2194_02691</name>
</gene>
<protein>
    <submittedName>
        <fullName evidence="4">ROK family protein</fullName>
    </submittedName>
</protein>
<comment type="caution">
    <text evidence="4">The sequence shown here is derived from an EMBL/GenBank/DDBJ whole genome shotgun (WGS) entry which is preliminary data.</text>
</comment>
<dbReference type="PANTHER" id="PTHR18964">
    <property type="entry name" value="ROK (REPRESSOR, ORF, KINASE) FAMILY"/>
    <property type="match status" value="1"/>
</dbReference>
<dbReference type="eggNOG" id="COG1940">
    <property type="taxonomic scope" value="Bacteria"/>
</dbReference>
<comment type="function">
    <text evidence="1">Transcriptional repressor of xylose-utilizing enzymes.</text>
</comment>
<proteinExistence type="inferred from homology"/>
<name>C0FVB8_9FIRM</name>
<evidence type="ECO:0000256" key="3">
    <source>
        <dbReference type="ARBA" id="ARBA00022629"/>
    </source>
</evidence>
<reference evidence="4 5" key="2">
    <citation type="submission" date="2009-03" db="EMBL/GenBank/DDBJ databases">
        <title>Draft genome sequence of Roseburia inulinivorans (DSM 16841).</title>
        <authorList>
            <person name="Sudarsanam P."/>
            <person name="Ley R."/>
            <person name="Guruge J."/>
            <person name="Turnbaugh P.J."/>
            <person name="Mahowald M."/>
            <person name="Liep D."/>
            <person name="Gordon J."/>
        </authorList>
    </citation>
    <scope>NUCLEOTIDE SEQUENCE [LARGE SCALE GENOMIC DNA]</scope>
    <source>
        <strain evidence="4 5">DSM 16841</strain>
    </source>
</reference>
<dbReference type="AlphaFoldDB" id="C0FVB8"/>
<dbReference type="SUPFAM" id="SSF46785">
    <property type="entry name" value="Winged helix' DNA-binding domain"/>
    <property type="match status" value="1"/>
</dbReference>
<keyword evidence="3" id="KW-0119">Carbohydrate metabolism</keyword>
<comment type="similarity">
    <text evidence="2">Belongs to the ROK (NagC/XylR) family.</text>
</comment>
<evidence type="ECO:0000256" key="1">
    <source>
        <dbReference type="ARBA" id="ARBA00002486"/>
    </source>
</evidence>
<organism evidence="4 5">
    <name type="scientific">Roseburia inulinivorans DSM 16841</name>
    <dbReference type="NCBI Taxonomy" id="622312"/>
    <lineage>
        <taxon>Bacteria</taxon>
        <taxon>Bacillati</taxon>
        <taxon>Bacillota</taxon>
        <taxon>Clostridia</taxon>
        <taxon>Lachnospirales</taxon>
        <taxon>Lachnospiraceae</taxon>
        <taxon>Roseburia</taxon>
    </lineage>
</organism>
<dbReference type="Proteomes" id="UP000003561">
    <property type="component" value="Unassembled WGS sequence"/>
</dbReference>